<comment type="caution">
    <text evidence="1">The sequence shown here is derived from an EMBL/GenBank/DDBJ whole genome shotgun (WGS) entry which is preliminary data.</text>
</comment>
<gene>
    <name evidence="1" type="ORF">TNIN_87561</name>
</gene>
<accession>A0A8X6YJW4</accession>
<dbReference type="EMBL" id="BMAV01019239">
    <property type="protein sequence ID" value="GFY72088.1"/>
    <property type="molecule type" value="Genomic_DNA"/>
</dbReference>
<organism evidence="1 2">
    <name type="scientific">Trichonephila inaurata madagascariensis</name>
    <dbReference type="NCBI Taxonomy" id="2747483"/>
    <lineage>
        <taxon>Eukaryota</taxon>
        <taxon>Metazoa</taxon>
        <taxon>Ecdysozoa</taxon>
        <taxon>Arthropoda</taxon>
        <taxon>Chelicerata</taxon>
        <taxon>Arachnida</taxon>
        <taxon>Araneae</taxon>
        <taxon>Araneomorphae</taxon>
        <taxon>Entelegynae</taxon>
        <taxon>Araneoidea</taxon>
        <taxon>Nephilidae</taxon>
        <taxon>Trichonephila</taxon>
        <taxon>Trichonephila inaurata</taxon>
    </lineage>
</organism>
<proteinExistence type="predicted"/>
<evidence type="ECO:0000313" key="1">
    <source>
        <dbReference type="EMBL" id="GFY72088.1"/>
    </source>
</evidence>
<dbReference type="Proteomes" id="UP000886998">
    <property type="component" value="Unassembled WGS sequence"/>
</dbReference>
<evidence type="ECO:0000313" key="2">
    <source>
        <dbReference type="Proteomes" id="UP000886998"/>
    </source>
</evidence>
<sequence>MVAIIDEDGGKLTLELVNNADFAEIRGLFKMDSPTFRIMRDCASTMHQTLYRADLHWYDVPNLQLDRNNAVTRS</sequence>
<keyword evidence="2" id="KW-1185">Reference proteome</keyword>
<dbReference type="AlphaFoldDB" id="A0A8X6YJW4"/>
<protein>
    <submittedName>
        <fullName evidence="1">Uncharacterized protein</fullName>
    </submittedName>
</protein>
<reference evidence="1" key="1">
    <citation type="submission" date="2020-08" db="EMBL/GenBank/DDBJ databases">
        <title>Multicomponent nature underlies the extraordinary mechanical properties of spider dragline silk.</title>
        <authorList>
            <person name="Kono N."/>
            <person name="Nakamura H."/>
            <person name="Mori M."/>
            <person name="Yoshida Y."/>
            <person name="Ohtoshi R."/>
            <person name="Malay A.D."/>
            <person name="Moran D.A.P."/>
            <person name="Tomita M."/>
            <person name="Numata K."/>
            <person name="Arakawa K."/>
        </authorList>
    </citation>
    <scope>NUCLEOTIDE SEQUENCE</scope>
</reference>
<name>A0A8X6YJW4_9ARAC</name>